<dbReference type="Proteomes" id="UP000422232">
    <property type="component" value="Plasmid unnamed4"/>
</dbReference>
<evidence type="ECO:0008006" key="3">
    <source>
        <dbReference type="Google" id="ProtNLM"/>
    </source>
</evidence>
<reference evidence="1 2" key="1">
    <citation type="submission" date="2019-04" db="EMBL/GenBank/DDBJ databases">
        <title>Complete genome sequencing of Piscirickettsia salmonis strain Psal-009.</title>
        <authorList>
            <person name="Schober I."/>
            <person name="Bunk B."/>
            <person name="Sproer C."/>
            <person name="Carril G.P."/>
            <person name="Riedel T."/>
            <person name="Flores-Herrera P.A."/>
            <person name="Nourdin-Galindo G."/>
            <person name="Marshall S.H."/>
            <person name="Overmann J."/>
        </authorList>
    </citation>
    <scope>NUCLEOTIDE SEQUENCE [LARGE SCALE GENOMIC DNA]</scope>
    <source>
        <strain evidence="1 2">Psal-009</strain>
        <plasmid evidence="1 2">unnamed4</plasmid>
    </source>
</reference>
<keyword evidence="1" id="KW-0614">Plasmid</keyword>
<proteinExistence type="predicted"/>
<geneLocation type="plasmid" evidence="1 2">
    <name>unnamed4</name>
</geneLocation>
<protein>
    <recommendedName>
        <fullName evidence="3">DUF3168 domain-containing protein</fullName>
    </recommendedName>
</protein>
<dbReference type="RefSeq" id="WP_155047337.1">
    <property type="nucleotide sequence ID" value="NZ_CP038897.1"/>
</dbReference>
<dbReference type="EMBL" id="CP038912">
    <property type="protein sequence ID" value="QGO07850.1"/>
    <property type="molecule type" value="Genomic_DNA"/>
</dbReference>
<sequence length="120" mass="13722">MLTEDSSYELSHFKGGLPPVFPIMLPKNQILPAVTYQVIGGDRRYSLDAQAHLQKKTIQISCIAKTYQECKLMQDSITEILNGYHSEKIQLITFESELDQYEQDTKTYRTNLTFTLTGVV</sequence>
<organism evidence="1 2">
    <name type="scientific">Piscirickettsia salmonis</name>
    <dbReference type="NCBI Taxonomy" id="1238"/>
    <lineage>
        <taxon>Bacteria</taxon>
        <taxon>Pseudomonadati</taxon>
        <taxon>Pseudomonadota</taxon>
        <taxon>Gammaproteobacteria</taxon>
        <taxon>Thiotrichales</taxon>
        <taxon>Piscirickettsiaceae</taxon>
        <taxon>Piscirickettsia</taxon>
    </lineage>
</organism>
<name>A0A9Q6LQE5_PISSA</name>
<keyword evidence="2" id="KW-1185">Reference proteome</keyword>
<accession>A0A9Q6LQE5</accession>
<dbReference type="AlphaFoldDB" id="A0A9Q6LQE5"/>
<evidence type="ECO:0000313" key="1">
    <source>
        <dbReference type="EMBL" id="QGO07850.1"/>
    </source>
</evidence>
<evidence type="ECO:0000313" key="2">
    <source>
        <dbReference type="Proteomes" id="UP000422232"/>
    </source>
</evidence>
<gene>
    <name evidence="1" type="ORF">Psal009_03809</name>
</gene>